<dbReference type="AlphaFoldDB" id="A0AAD9Z292"/>
<dbReference type="PANTHER" id="PTHR13138">
    <property type="entry name" value="PROTEIN LIN1"/>
    <property type="match status" value="1"/>
</dbReference>
<evidence type="ECO:0000256" key="1">
    <source>
        <dbReference type="SAM" id="MobiDB-lite"/>
    </source>
</evidence>
<keyword evidence="4" id="KW-1185">Reference proteome</keyword>
<dbReference type="PROSITE" id="PS50829">
    <property type="entry name" value="GYF"/>
    <property type="match status" value="1"/>
</dbReference>
<feature type="compositionally biased region" description="Basic residues" evidence="1">
    <location>
        <begin position="1"/>
        <end position="11"/>
    </location>
</feature>
<feature type="compositionally biased region" description="Basic residues" evidence="1">
    <location>
        <begin position="309"/>
        <end position="325"/>
    </location>
</feature>
<dbReference type="PANTHER" id="PTHR13138:SF3">
    <property type="entry name" value="CD2 ANTIGEN CYTOPLASMIC TAIL-BINDING PROTEIN 2"/>
    <property type="match status" value="1"/>
</dbReference>
<sequence>MSNRRPAPRPKRAGEEFARNHYDNSGPESKKPRFDVRNPSALAPDAPEEDAILEADEIGKRGQQTKRNAVNIDGYESDSSNEGFDARADAKAKQGKAVSKSKDEQENDMFADLEGDLKDGDEDEEVSAEGKKKRKEVKFLGEEEIEGQVGSSKSGGHVSADLLINGHGKGKWKEKDEEVESSSESDVGEEERAEIVEGMDEELGAGGKKAHAPKLDAFNMKNEQEEGRFDAQGNFVRKAADPDAVHDSWLEGVSKKDMKKAKEAADKRDEERRRKRIEDDSVLTSDILKVLIPYLERGETVLEALARLGRGKKKEKPKRQNKGRRKAEDAMDVDQEKAAEDPAETKRREAVEAITGAADQLLTRGQVEIYNAEREMLMRQYSRETGEDWVDAPKDEDAEESADGVREAKQWEYRWEDGRDGGQANGPYDGAMMVSWNDAGYFGEGVEFREAGKEGWCRSVDFV</sequence>
<dbReference type="SUPFAM" id="SSF55277">
    <property type="entry name" value="GYF domain"/>
    <property type="match status" value="1"/>
</dbReference>
<feature type="region of interest" description="Disordered" evidence="1">
    <location>
        <begin position="247"/>
        <end position="278"/>
    </location>
</feature>
<feature type="compositionally biased region" description="Basic and acidic residues" evidence="1">
    <location>
        <begin position="326"/>
        <end position="348"/>
    </location>
</feature>
<dbReference type="InterPro" id="IPR035445">
    <property type="entry name" value="GYF-like_dom_sf"/>
</dbReference>
<evidence type="ECO:0000313" key="3">
    <source>
        <dbReference type="EMBL" id="KAK3170010.1"/>
    </source>
</evidence>
<dbReference type="EMBL" id="JASNWA010000009">
    <property type="protein sequence ID" value="KAK3170010.1"/>
    <property type="molecule type" value="Genomic_DNA"/>
</dbReference>
<feature type="compositionally biased region" description="Acidic residues" evidence="1">
    <location>
        <begin position="105"/>
        <end position="127"/>
    </location>
</feature>
<dbReference type="GO" id="GO:0005682">
    <property type="term" value="C:U5 snRNP"/>
    <property type="evidence" value="ECO:0007669"/>
    <property type="project" value="InterPro"/>
</dbReference>
<dbReference type="Proteomes" id="UP001276659">
    <property type="component" value="Unassembled WGS sequence"/>
</dbReference>
<feature type="compositionally biased region" description="Acidic residues" evidence="1">
    <location>
        <begin position="46"/>
        <end position="56"/>
    </location>
</feature>
<feature type="compositionally biased region" description="Basic and acidic residues" evidence="1">
    <location>
        <begin position="12"/>
        <end position="36"/>
    </location>
</feature>
<dbReference type="InterPro" id="IPR003169">
    <property type="entry name" value="GYF"/>
</dbReference>
<feature type="compositionally biased region" description="Acidic residues" evidence="1">
    <location>
        <begin position="177"/>
        <end position="193"/>
    </location>
</feature>
<dbReference type="InterPro" id="IPR039905">
    <property type="entry name" value="CD2BP2/Lin1"/>
</dbReference>
<evidence type="ECO:0000259" key="2">
    <source>
        <dbReference type="PROSITE" id="PS50829"/>
    </source>
</evidence>
<dbReference type="Pfam" id="PF02213">
    <property type="entry name" value="GYF"/>
    <property type="match status" value="1"/>
</dbReference>
<feature type="region of interest" description="Disordered" evidence="1">
    <location>
        <begin position="306"/>
        <end position="348"/>
    </location>
</feature>
<comment type="caution">
    <text evidence="3">The sequence shown here is derived from an EMBL/GenBank/DDBJ whole genome shotgun (WGS) entry which is preliminary data.</text>
</comment>
<accession>A0AAD9Z292</accession>
<protein>
    <recommendedName>
        <fullName evidence="2">GYF domain-containing protein</fullName>
    </recommendedName>
</protein>
<reference evidence="3" key="1">
    <citation type="submission" date="2022-11" db="EMBL/GenBank/DDBJ databases">
        <title>Chromosomal genome sequence assembly and mating type (MAT) locus characterization of the leprose asexual lichenized fungus Lepraria neglecta (Nyl.) Erichsen.</title>
        <authorList>
            <person name="Allen J.L."/>
            <person name="Pfeffer B."/>
        </authorList>
    </citation>
    <scope>NUCLEOTIDE SEQUENCE</scope>
    <source>
        <strain evidence="3">Allen 5258</strain>
    </source>
</reference>
<name>A0AAD9Z292_9LECA</name>
<proteinExistence type="predicted"/>
<feature type="domain" description="GYF" evidence="2">
    <location>
        <begin position="408"/>
        <end position="463"/>
    </location>
</feature>
<gene>
    <name evidence="3" type="ORF">OEA41_009395</name>
</gene>
<feature type="region of interest" description="Disordered" evidence="1">
    <location>
        <begin position="1"/>
        <end position="193"/>
    </location>
</feature>
<evidence type="ECO:0000313" key="4">
    <source>
        <dbReference type="Proteomes" id="UP001276659"/>
    </source>
</evidence>
<dbReference type="Gene3D" id="3.30.1490.40">
    <property type="match status" value="1"/>
</dbReference>
<organism evidence="3 4">
    <name type="scientific">Lepraria neglecta</name>
    <dbReference type="NCBI Taxonomy" id="209136"/>
    <lineage>
        <taxon>Eukaryota</taxon>
        <taxon>Fungi</taxon>
        <taxon>Dikarya</taxon>
        <taxon>Ascomycota</taxon>
        <taxon>Pezizomycotina</taxon>
        <taxon>Lecanoromycetes</taxon>
        <taxon>OSLEUM clade</taxon>
        <taxon>Lecanoromycetidae</taxon>
        <taxon>Lecanorales</taxon>
        <taxon>Lecanorineae</taxon>
        <taxon>Stereocaulaceae</taxon>
        <taxon>Lepraria</taxon>
    </lineage>
</organism>